<dbReference type="Proteomes" id="UP000004210">
    <property type="component" value="Unassembled WGS sequence"/>
</dbReference>
<dbReference type="PANTHER" id="PTHR46972:SF1">
    <property type="entry name" value="FAD DEPENDENT OXIDOREDUCTASE DOMAIN-CONTAINING PROTEIN"/>
    <property type="match status" value="1"/>
</dbReference>
<dbReference type="HAMAP" id="MF_00845">
    <property type="entry name" value="TetX_monooxygenase"/>
    <property type="match status" value="1"/>
</dbReference>
<dbReference type="PANTHER" id="PTHR46972">
    <property type="entry name" value="MONOOXYGENASE ASQM-RELATED"/>
    <property type="match status" value="1"/>
</dbReference>
<dbReference type="EC" id="1.14.13.-" evidence="5"/>
<dbReference type="GO" id="GO:0004497">
    <property type="term" value="F:monooxygenase activity"/>
    <property type="evidence" value="ECO:0007669"/>
    <property type="project" value="UniProtKB-UniRule"/>
</dbReference>
<dbReference type="STRING" id="1163408.UU9_14135"/>
<dbReference type="RefSeq" id="WP_007082454.1">
    <property type="nucleotide sequence ID" value="NZ_AJXU01000065.1"/>
</dbReference>
<dbReference type="GO" id="GO:0046677">
    <property type="term" value="P:response to antibiotic"/>
    <property type="evidence" value="ECO:0007669"/>
    <property type="project" value="InterPro"/>
</dbReference>
<evidence type="ECO:0000313" key="7">
    <source>
        <dbReference type="EMBL" id="EIL87952.1"/>
    </source>
</evidence>
<evidence type="ECO:0000259" key="6">
    <source>
        <dbReference type="Pfam" id="PF01494"/>
    </source>
</evidence>
<name>I4VL61_9GAMM</name>
<protein>
    <recommendedName>
        <fullName evidence="5">Flavin-dependent monooxygenase</fullName>
    </recommendedName>
    <alternativeName>
        <fullName evidence="5">TetX monooxygenase</fullName>
        <shortName evidence="5">TetX</shortName>
        <ecNumber evidence="5">1.14.13.-</ecNumber>
    </alternativeName>
</protein>
<feature type="binding site" evidence="5">
    <location>
        <position position="103"/>
    </location>
    <ligand>
        <name>FAD</name>
        <dbReference type="ChEBI" id="CHEBI:57692"/>
    </ligand>
</feature>
<dbReference type="InterPro" id="IPR036188">
    <property type="entry name" value="FAD/NAD-bd_sf"/>
</dbReference>
<dbReference type="InterPro" id="IPR002938">
    <property type="entry name" value="FAD-bd"/>
</dbReference>
<dbReference type="Pfam" id="PF01494">
    <property type="entry name" value="FAD_binding_3"/>
    <property type="match status" value="2"/>
</dbReference>
<comment type="cofactor">
    <cofactor evidence="5">
        <name>FAD</name>
        <dbReference type="ChEBI" id="CHEBI:57692"/>
    </cofactor>
</comment>
<feature type="domain" description="FAD-binding" evidence="6">
    <location>
        <begin position="3"/>
        <end position="166"/>
    </location>
</feature>
<evidence type="ECO:0000256" key="1">
    <source>
        <dbReference type="ARBA" id="ARBA00022630"/>
    </source>
</evidence>
<dbReference type="GO" id="GO:0071949">
    <property type="term" value="F:FAD binding"/>
    <property type="evidence" value="ECO:0007669"/>
    <property type="project" value="InterPro"/>
</dbReference>
<dbReference type="AlphaFoldDB" id="I4VL61"/>
<comment type="caution">
    <text evidence="7">The sequence shown here is derived from an EMBL/GenBank/DDBJ whole genome shotgun (WGS) entry which is preliminary data.</text>
</comment>
<keyword evidence="1 5" id="KW-0285">Flavoprotein</keyword>
<comment type="similarity">
    <text evidence="5">Belongs to the aromatic-ring hydroxylase family. TetX subfamily.</text>
</comment>
<dbReference type="PRINTS" id="PR00420">
    <property type="entry name" value="RNGMNOXGNASE"/>
</dbReference>
<accession>I4VL61</accession>
<reference evidence="7 8" key="1">
    <citation type="journal article" date="2012" name="J. Bacteriol.">
        <title>Genome sequences for six rhodanobacter strains, isolated from soils and the terrestrial subsurface, with variable denitrification capabilities.</title>
        <authorList>
            <person name="Kostka J.E."/>
            <person name="Green S.J."/>
            <person name="Rishishwar L."/>
            <person name="Prakash O."/>
            <person name="Katz L.S."/>
            <person name="Marino-Ramirez L."/>
            <person name="Jordan I.K."/>
            <person name="Munk C."/>
            <person name="Ivanova N."/>
            <person name="Mikhailova N."/>
            <person name="Watson D.B."/>
            <person name="Brown S.D."/>
            <person name="Palumbo A.V."/>
            <person name="Brooks S.C."/>
        </authorList>
    </citation>
    <scope>NUCLEOTIDE SEQUENCE [LARGE SCALE GENOMIC DNA]</scope>
    <source>
        <strain evidence="8">Jip2T</strain>
    </source>
</reference>
<keyword evidence="5" id="KW-0521">NADP</keyword>
<dbReference type="PATRIC" id="fig|1163408.3.peg.2866"/>
<feature type="binding site" evidence="5">
    <location>
        <position position="296"/>
    </location>
    <ligand>
        <name>FAD</name>
        <dbReference type="ChEBI" id="CHEBI:57692"/>
    </ligand>
</feature>
<organism evidence="7 8">
    <name type="scientific">Rhodanobacter fulvus Jip2</name>
    <dbReference type="NCBI Taxonomy" id="1163408"/>
    <lineage>
        <taxon>Bacteria</taxon>
        <taxon>Pseudomonadati</taxon>
        <taxon>Pseudomonadota</taxon>
        <taxon>Gammaproteobacteria</taxon>
        <taxon>Lysobacterales</taxon>
        <taxon>Rhodanobacteraceae</taxon>
        <taxon>Rhodanobacter</taxon>
    </lineage>
</organism>
<dbReference type="Gene3D" id="3.50.50.60">
    <property type="entry name" value="FAD/NAD(P)-binding domain"/>
    <property type="match status" value="1"/>
</dbReference>
<keyword evidence="8" id="KW-1185">Reference proteome</keyword>
<sequence length="377" mass="39628">MNTPVTIIGAGLGGLTLARVLHVHGIAATIYEAEDSADARAQGGLLDIHPYNGQLALKAAGLFEAFRAIIHAGTEAQRVLDKDGNVLLDQPDKGNGSRPEADRGDLRRMLLDSLPAGTIHWAHKLKSVSACGDGRHRLTFANGAMVTTDLLVGADGAWSRVRPLLSAAKPRYVGTSFIETCLRDHENRYGSDAATVGGITLIAMAPGKGIIAHREADGALRTYAALNKPQDWIAGIDFVTDPATALARVAAEFDGWAPALTALITRSETDPVPRPIHALPVGHRWNRLPGVTLLGDAAHLMSPFAGEGANLAMYDGAELANAIAAHPGDVEAALAAYETDLFPRSASAAAAADRNLTLFFDNNAPRGVVELFTHGSA</sequence>
<comment type="domain">
    <text evidence="5">Consists of an N-terminal FAD-binding domain with a Rossman fold and a C-terminal substrate-binding domain.</text>
</comment>
<keyword evidence="2 5" id="KW-0274">FAD</keyword>
<keyword evidence="3 5" id="KW-0560">Oxidoreductase</keyword>
<dbReference type="EMBL" id="AJXU01000065">
    <property type="protein sequence ID" value="EIL87952.1"/>
    <property type="molecule type" value="Genomic_DNA"/>
</dbReference>
<evidence type="ECO:0000256" key="5">
    <source>
        <dbReference type="HAMAP-Rule" id="MF_00845"/>
    </source>
</evidence>
<feature type="domain" description="FAD-binding" evidence="6">
    <location>
        <begin position="290"/>
        <end position="345"/>
    </location>
</feature>
<evidence type="ECO:0000256" key="3">
    <source>
        <dbReference type="ARBA" id="ARBA00023002"/>
    </source>
</evidence>
<comment type="subcellular location">
    <subcellularLocation>
        <location evidence="5">Cytoplasm</location>
    </subcellularLocation>
</comment>
<feature type="binding site" evidence="5">
    <location>
        <position position="40"/>
    </location>
    <ligand>
        <name>NADPH</name>
        <dbReference type="ChEBI" id="CHEBI:57783"/>
    </ligand>
</feature>
<dbReference type="GO" id="GO:0005737">
    <property type="term" value="C:cytoplasm"/>
    <property type="evidence" value="ECO:0007669"/>
    <property type="project" value="UniProtKB-SubCell"/>
</dbReference>
<dbReference type="SUPFAM" id="SSF51905">
    <property type="entry name" value="FAD/NAD(P)-binding domain"/>
    <property type="match status" value="1"/>
</dbReference>
<gene>
    <name evidence="7" type="ORF">UU9_14135</name>
</gene>
<comment type="function">
    <text evidence="5">An FAD-requiring monooxygenase active on some tetracycline antibiotic derivatives, which leads to their inactivation. Hydroxylates carbon 11a of tetracycline and some analogs.</text>
</comment>
<evidence type="ECO:0000313" key="8">
    <source>
        <dbReference type="Proteomes" id="UP000004210"/>
    </source>
</evidence>
<comment type="subunit">
    <text evidence="5">Monomer.</text>
</comment>
<keyword evidence="5" id="KW-0547">Nucleotide-binding</keyword>
<proteinExistence type="inferred from homology"/>
<dbReference type="InterPro" id="IPR043683">
    <property type="entry name" value="TetX_monooxygenase"/>
</dbReference>
<keyword evidence="5" id="KW-0963">Cytoplasm</keyword>
<comment type="catalytic activity">
    <reaction evidence="5">
        <text>a tetracycline + NADPH + O2 + H(+) = an 11a-hydroxytetracycline + NADP(+) + H2O</text>
        <dbReference type="Rhea" id="RHEA:61444"/>
        <dbReference type="ChEBI" id="CHEBI:15377"/>
        <dbReference type="ChEBI" id="CHEBI:15378"/>
        <dbReference type="ChEBI" id="CHEBI:15379"/>
        <dbReference type="ChEBI" id="CHEBI:57783"/>
        <dbReference type="ChEBI" id="CHEBI:58349"/>
        <dbReference type="ChEBI" id="CHEBI:144644"/>
        <dbReference type="ChEBI" id="CHEBI:144645"/>
    </reaction>
</comment>
<dbReference type="eggNOG" id="COG0654">
    <property type="taxonomic scope" value="Bacteria"/>
</dbReference>
<keyword evidence="4 5" id="KW-0503">Monooxygenase</keyword>
<feature type="binding site" evidence="5">
    <location>
        <position position="47"/>
    </location>
    <ligand>
        <name>FAD</name>
        <dbReference type="ChEBI" id="CHEBI:57692"/>
    </ligand>
</feature>
<evidence type="ECO:0000256" key="4">
    <source>
        <dbReference type="ARBA" id="ARBA00023033"/>
    </source>
</evidence>
<dbReference type="OrthoDB" id="9782160at2"/>
<evidence type="ECO:0000256" key="2">
    <source>
        <dbReference type="ARBA" id="ARBA00022827"/>
    </source>
</evidence>